<dbReference type="GO" id="GO:0005737">
    <property type="term" value="C:cytoplasm"/>
    <property type="evidence" value="ECO:0007669"/>
    <property type="project" value="UniProtKB-SubCell"/>
</dbReference>
<dbReference type="InterPro" id="IPR015507">
    <property type="entry name" value="rRNA-MeTfrase_E"/>
</dbReference>
<evidence type="ECO:0000313" key="14">
    <source>
        <dbReference type="EMBL" id="QCI23363.1"/>
    </source>
</evidence>
<comment type="catalytic activity">
    <reaction evidence="10 11">
        <text>uridine(2552) in 23S rRNA + S-adenosyl-L-methionine = 2'-O-methyluridine(2552) in 23S rRNA + S-adenosyl-L-homocysteine + H(+)</text>
        <dbReference type="Rhea" id="RHEA:42720"/>
        <dbReference type="Rhea" id="RHEA-COMP:10202"/>
        <dbReference type="Rhea" id="RHEA-COMP:10203"/>
        <dbReference type="ChEBI" id="CHEBI:15378"/>
        <dbReference type="ChEBI" id="CHEBI:57856"/>
        <dbReference type="ChEBI" id="CHEBI:59789"/>
        <dbReference type="ChEBI" id="CHEBI:65315"/>
        <dbReference type="ChEBI" id="CHEBI:74478"/>
        <dbReference type="EC" id="2.1.1.166"/>
    </reaction>
</comment>
<sequence>MYKVRSLSSKKWLKRHISDKYVNLAYNYGIRSRAHFKLSNIDSIVKLFRRGMTVIDLGCSPGSWSEYAIKKVGKTGCVISCDILPMKPIKGVFFVRGNIREPSFLNWFLIYLKNKRIDLVMSDMAPNMSGIDCIDHPRSIELGLLALKISEKILTNNGKFLVKTFCGEQFNELILEISALFITVKVFKPSASRMRSREIYIIAFGRKR</sequence>
<dbReference type="PIRSF" id="PIRSF005461">
    <property type="entry name" value="23S_rRNA_mtase"/>
    <property type="match status" value="1"/>
</dbReference>
<keyword evidence="1 11" id="KW-0698">rRNA processing</keyword>
<dbReference type="PANTHER" id="PTHR10920">
    <property type="entry name" value="RIBOSOMAL RNA METHYLTRANSFERASE"/>
    <property type="match status" value="1"/>
</dbReference>
<proteinExistence type="inferred from homology"/>
<dbReference type="Proteomes" id="UP000298566">
    <property type="component" value="Chromosome"/>
</dbReference>
<dbReference type="EC" id="2.1.1.166" evidence="6 11"/>
<evidence type="ECO:0000256" key="10">
    <source>
        <dbReference type="ARBA" id="ARBA00048970"/>
    </source>
</evidence>
<comment type="function">
    <text evidence="5 11">Specifically methylates the uridine in position 2552 of 23S rRNA at the 2'-O position of the ribose in the fully assembled 50S ribosomal subunit.</text>
</comment>
<gene>
    <name evidence="11" type="primary">rlmE</name>
    <name evidence="11" type="synonym">ftsJ</name>
    <name evidence="11" type="synonym">rrmJ</name>
    <name evidence="14" type="ORF">D9V73_01770</name>
</gene>
<dbReference type="PANTHER" id="PTHR10920:SF18">
    <property type="entry name" value="RRNA METHYLTRANSFERASE 2, MITOCHONDRIAL"/>
    <property type="match status" value="1"/>
</dbReference>
<keyword evidence="11" id="KW-0963">Cytoplasm</keyword>
<dbReference type="FunFam" id="3.40.50.150:FF:000005">
    <property type="entry name" value="Ribosomal RNA large subunit methyltransferase E"/>
    <property type="match status" value="1"/>
</dbReference>
<evidence type="ECO:0000256" key="12">
    <source>
        <dbReference type="PIRSR" id="PIRSR005461-1"/>
    </source>
</evidence>
<evidence type="ECO:0000256" key="8">
    <source>
        <dbReference type="ARBA" id="ARBA00041995"/>
    </source>
</evidence>
<feature type="binding site" evidence="11">
    <location>
        <position position="64"/>
    </location>
    <ligand>
        <name>S-adenosyl-L-methionine</name>
        <dbReference type="ChEBI" id="CHEBI:59789"/>
    </ligand>
</feature>
<accession>A0A4D6Y447</accession>
<evidence type="ECO:0000256" key="11">
    <source>
        <dbReference type="HAMAP-Rule" id="MF_01547"/>
    </source>
</evidence>
<protein>
    <recommendedName>
        <fullName evidence="7 11">Ribosomal RNA large subunit methyltransferase E</fullName>
        <ecNumber evidence="6 11">2.1.1.166</ecNumber>
    </recommendedName>
    <alternativeName>
        <fullName evidence="9 11">23S rRNA Um2552 methyltransferase</fullName>
    </alternativeName>
    <alternativeName>
        <fullName evidence="8 11">rRNA (uridine-2'-O-)-methyltransferase</fullName>
    </alternativeName>
</protein>
<feature type="active site" description="Proton acceptor" evidence="11 12">
    <location>
        <position position="163"/>
    </location>
</feature>
<dbReference type="HAMAP" id="MF_01547">
    <property type="entry name" value="RNA_methyltr_E"/>
    <property type="match status" value="1"/>
</dbReference>
<dbReference type="Pfam" id="PF01728">
    <property type="entry name" value="FtsJ"/>
    <property type="match status" value="1"/>
</dbReference>
<reference evidence="14 15" key="1">
    <citation type="submission" date="2018-10" db="EMBL/GenBank/DDBJ databases">
        <title>Comparative functional genomics of the obligate endosymbiont Buchnera aphidicola.</title>
        <authorList>
            <person name="Chong R.A."/>
        </authorList>
    </citation>
    <scope>NUCLEOTIDE SEQUENCE [LARGE SCALE GENOMIC DNA]</scope>
    <source>
        <strain evidence="14 15">Mrh</strain>
    </source>
</reference>
<evidence type="ECO:0000259" key="13">
    <source>
        <dbReference type="Pfam" id="PF01728"/>
    </source>
</evidence>
<keyword evidence="4 11" id="KW-0949">S-adenosyl-L-methionine</keyword>
<evidence type="ECO:0000256" key="4">
    <source>
        <dbReference type="ARBA" id="ARBA00022691"/>
    </source>
</evidence>
<evidence type="ECO:0000256" key="9">
    <source>
        <dbReference type="ARBA" id="ARBA00042745"/>
    </source>
</evidence>
<evidence type="ECO:0000256" key="2">
    <source>
        <dbReference type="ARBA" id="ARBA00022603"/>
    </source>
</evidence>
<comment type="similarity">
    <text evidence="11">Belongs to the class I-like SAM-binding methyltransferase superfamily. RNA methyltransferase RlmE family.</text>
</comment>
<feature type="domain" description="Ribosomal RNA methyltransferase FtsJ" evidence="13">
    <location>
        <begin position="31"/>
        <end position="206"/>
    </location>
</feature>
<name>A0A4D6Y447_BUCMH</name>
<organism evidence="14 15">
    <name type="scientific">Buchnera aphidicola subsp. Melaphis rhois</name>
    <dbReference type="NCBI Taxonomy" id="118103"/>
    <lineage>
        <taxon>Bacteria</taxon>
        <taxon>Pseudomonadati</taxon>
        <taxon>Pseudomonadota</taxon>
        <taxon>Gammaproteobacteria</taxon>
        <taxon>Enterobacterales</taxon>
        <taxon>Erwiniaceae</taxon>
        <taxon>Buchnera</taxon>
    </lineage>
</organism>
<evidence type="ECO:0000256" key="3">
    <source>
        <dbReference type="ARBA" id="ARBA00022679"/>
    </source>
</evidence>
<evidence type="ECO:0000256" key="5">
    <source>
        <dbReference type="ARBA" id="ARBA00037569"/>
    </source>
</evidence>
<keyword evidence="3 11" id="KW-0808">Transferase</keyword>
<dbReference type="InterPro" id="IPR050082">
    <property type="entry name" value="RNA_methyltr_RlmE"/>
</dbReference>
<dbReference type="CDD" id="cd02440">
    <property type="entry name" value="AdoMet_MTases"/>
    <property type="match status" value="1"/>
</dbReference>
<evidence type="ECO:0000313" key="15">
    <source>
        <dbReference type="Proteomes" id="UP000298566"/>
    </source>
</evidence>
<dbReference type="Gene3D" id="3.40.50.150">
    <property type="entry name" value="Vaccinia Virus protein VP39"/>
    <property type="match status" value="1"/>
</dbReference>
<dbReference type="InterPro" id="IPR002877">
    <property type="entry name" value="RNA_MeTrfase_FtsJ_dom"/>
</dbReference>
<dbReference type="OrthoDB" id="9790080at2"/>
<dbReference type="SUPFAM" id="SSF53335">
    <property type="entry name" value="S-adenosyl-L-methionine-dependent methyltransferases"/>
    <property type="match status" value="1"/>
</dbReference>
<dbReference type="GO" id="GO:0008650">
    <property type="term" value="F:rRNA (uridine-2'-O-)-methyltransferase activity"/>
    <property type="evidence" value="ECO:0007669"/>
    <property type="project" value="UniProtKB-UniRule"/>
</dbReference>
<dbReference type="EMBL" id="CP033004">
    <property type="protein sequence ID" value="QCI23363.1"/>
    <property type="molecule type" value="Genomic_DNA"/>
</dbReference>
<feature type="binding site" evidence="11">
    <location>
        <position position="98"/>
    </location>
    <ligand>
        <name>S-adenosyl-L-methionine</name>
        <dbReference type="ChEBI" id="CHEBI:59789"/>
    </ligand>
</feature>
<dbReference type="AlphaFoldDB" id="A0A4D6Y447"/>
<comment type="subcellular location">
    <subcellularLocation>
        <location evidence="11">Cytoplasm</location>
    </subcellularLocation>
</comment>
<keyword evidence="2 11" id="KW-0489">Methyltransferase</keyword>
<evidence type="ECO:0000256" key="1">
    <source>
        <dbReference type="ARBA" id="ARBA00022552"/>
    </source>
</evidence>
<feature type="binding site" evidence="11">
    <location>
        <position position="123"/>
    </location>
    <ligand>
        <name>S-adenosyl-L-methionine</name>
        <dbReference type="ChEBI" id="CHEBI:59789"/>
    </ligand>
</feature>
<feature type="binding site" evidence="11">
    <location>
        <position position="62"/>
    </location>
    <ligand>
        <name>S-adenosyl-L-methionine</name>
        <dbReference type="ChEBI" id="CHEBI:59789"/>
    </ligand>
</feature>
<dbReference type="RefSeq" id="WP_158336572.1">
    <property type="nucleotide sequence ID" value="NZ_CP033004.1"/>
</dbReference>
<dbReference type="InterPro" id="IPR029063">
    <property type="entry name" value="SAM-dependent_MTases_sf"/>
</dbReference>
<evidence type="ECO:0000256" key="6">
    <source>
        <dbReference type="ARBA" id="ARBA00038861"/>
    </source>
</evidence>
<evidence type="ECO:0000256" key="7">
    <source>
        <dbReference type="ARBA" id="ARBA00041129"/>
    </source>
</evidence>
<feature type="binding site" evidence="11">
    <location>
        <position position="82"/>
    </location>
    <ligand>
        <name>S-adenosyl-L-methionine</name>
        <dbReference type="ChEBI" id="CHEBI:59789"/>
    </ligand>
</feature>